<evidence type="ECO:0000256" key="3">
    <source>
        <dbReference type="ARBA" id="ARBA00001954"/>
    </source>
</evidence>
<evidence type="ECO:0000256" key="2">
    <source>
        <dbReference type="ARBA" id="ARBA00001936"/>
    </source>
</evidence>
<organism evidence="11">
    <name type="scientific">marine metagenome</name>
    <dbReference type="NCBI Taxonomy" id="408172"/>
    <lineage>
        <taxon>unclassified sequences</taxon>
        <taxon>metagenomes</taxon>
        <taxon>ecological metagenomes</taxon>
    </lineage>
</organism>
<dbReference type="GO" id="GO:0042840">
    <property type="term" value="P:D-glucuronate catabolic process"/>
    <property type="evidence" value="ECO:0007669"/>
    <property type="project" value="TreeGrafter"/>
</dbReference>
<dbReference type="PANTHER" id="PTHR30387:SF2">
    <property type="entry name" value="MANNONATE DEHYDRATASE"/>
    <property type="match status" value="1"/>
</dbReference>
<accession>A0A382PQE9</accession>
<comment type="function">
    <text evidence="4">Catalyzes the dehydration of D-mannonate.</text>
</comment>
<reference evidence="11" key="1">
    <citation type="submission" date="2018-05" db="EMBL/GenBank/DDBJ databases">
        <authorList>
            <person name="Lanie J.A."/>
            <person name="Ng W.-L."/>
            <person name="Kazmierczak K.M."/>
            <person name="Andrzejewski T.M."/>
            <person name="Davidsen T.M."/>
            <person name="Wayne K.J."/>
            <person name="Tettelin H."/>
            <person name="Glass J.I."/>
            <person name="Rusch D."/>
            <person name="Podicherti R."/>
            <person name="Tsui H.-C.T."/>
            <person name="Winkler M.E."/>
        </authorList>
    </citation>
    <scope>NUCLEOTIDE SEQUENCE</scope>
</reference>
<keyword evidence="8" id="KW-0408">Iron</keyword>
<keyword evidence="9" id="KW-0464">Manganese</keyword>
<evidence type="ECO:0000256" key="5">
    <source>
        <dbReference type="ARBA" id="ARBA00004892"/>
    </source>
</evidence>
<sequence length="199" mass="21993">RLLERMGAASIPFVHNYLNVDPIEDESRRSALWDGLVAFYRELIPKAAETGVRISTHHFHVPNRLLWNFETMSSLLNEVPSPHNGITFCQGKSQLAGDDLGADIAAYGDQITMFHIRDIVTKVELPVDPVVAKRLADMGYLEVEFGSGEVDMIGSFRALKQIGYKGQIYPEHFPSIAGDSAAGLAMTIGYIRAMDQALT</sequence>
<dbReference type="EC" id="4.2.1.8" evidence="7"/>
<keyword evidence="10" id="KW-0456">Lyase</keyword>
<dbReference type="EMBL" id="UINC01108243">
    <property type="protein sequence ID" value="SVC74201.1"/>
    <property type="molecule type" value="Genomic_DNA"/>
</dbReference>
<proteinExistence type="inferred from homology"/>
<dbReference type="GO" id="GO:0008198">
    <property type="term" value="F:ferrous iron binding"/>
    <property type="evidence" value="ECO:0007669"/>
    <property type="project" value="TreeGrafter"/>
</dbReference>
<evidence type="ECO:0000256" key="1">
    <source>
        <dbReference type="ARBA" id="ARBA00001794"/>
    </source>
</evidence>
<dbReference type="AlphaFoldDB" id="A0A382PQE9"/>
<evidence type="ECO:0000256" key="6">
    <source>
        <dbReference type="ARBA" id="ARBA00007389"/>
    </source>
</evidence>
<dbReference type="SUPFAM" id="SSF51658">
    <property type="entry name" value="Xylose isomerase-like"/>
    <property type="match status" value="1"/>
</dbReference>
<dbReference type="GO" id="GO:0008927">
    <property type="term" value="F:mannonate dehydratase activity"/>
    <property type="evidence" value="ECO:0007669"/>
    <property type="project" value="UniProtKB-EC"/>
</dbReference>
<name>A0A382PQE9_9ZZZZ</name>
<comment type="catalytic activity">
    <reaction evidence="1">
        <text>D-mannonate = 2-dehydro-3-deoxy-D-gluconate + H2O</text>
        <dbReference type="Rhea" id="RHEA:20097"/>
        <dbReference type="ChEBI" id="CHEBI:15377"/>
        <dbReference type="ChEBI" id="CHEBI:17767"/>
        <dbReference type="ChEBI" id="CHEBI:57990"/>
        <dbReference type="EC" id="4.2.1.8"/>
    </reaction>
</comment>
<dbReference type="Gene3D" id="3.20.20.150">
    <property type="entry name" value="Divalent-metal-dependent TIM barrel enzymes"/>
    <property type="match status" value="1"/>
</dbReference>
<feature type="non-terminal residue" evidence="11">
    <location>
        <position position="1"/>
    </location>
</feature>
<comment type="cofactor">
    <cofactor evidence="3">
        <name>Fe(2+)</name>
        <dbReference type="ChEBI" id="CHEBI:29033"/>
    </cofactor>
</comment>
<evidence type="ECO:0000256" key="7">
    <source>
        <dbReference type="ARBA" id="ARBA00012927"/>
    </source>
</evidence>
<evidence type="ECO:0000256" key="9">
    <source>
        <dbReference type="ARBA" id="ARBA00023211"/>
    </source>
</evidence>
<evidence type="ECO:0000256" key="10">
    <source>
        <dbReference type="ARBA" id="ARBA00023239"/>
    </source>
</evidence>
<dbReference type="PANTHER" id="PTHR30387">
    <property type="entry name" value="MANNONATE DEHYDRATASE"/>
    <property type="match status" value="1"/>
</dbReference>
<gene>
    <name evidence="11" type="ORF">METZ01_LOCUS327055</name>
</gene>
<evidence type="ECO:0000256" key="4">
    <source>
        <dbReference type="ARBA" id="ARBA00002713"/>
    </source>
</evidence>
<comment type="similarity">
    <text evidence="6">Belongs to the mannonate dehydratase family.</text>
</comment>
<dbReference type="InterPro" id="IPR036237">
    <property type="entry name" value="Xyl_isomerase-like_sf"/>
</dbReference>
<dbReference type="InterPro" id="IPR004628">
    <property type="entry name" value="Man_deHydtase"/>
</dbReference>
<comment type="pathway">
    <text evidence="5">Carbohydrate metabolism; pentose and glucuronate interconversion.</text>
</comment>
<evidence type="ECO:0000313" key="11">
    <source>
        <dbReference type="EMBL" id="SVC74201.1"/>
    </source>
</evidence>
<protein>
    <recommendedName>
        <fullName evidence="7">mannonate dehydratase</fullName>
        <ecNumber evidence="7">4.2.1.8</ecNumber>
    </recommendedName>
</protein>
<dbReference type="Pfam" id="PF03786">
    <property type="entry name" value="UxuA"/>
    <property type="match status" value="1"/>
</dbReference>
<comment type="cofactor">
    <cofactor evidence="2">
        <name>Mn(2+)</name>
        <dbReference type="ChEBI" id="CHEBI:29035"/>
    </cofactor>
</comment>
<evidence type="ECO:0000256" key="8">
    <source>
        <dbReference type="ARBA" id="ARBA00023004"/>
    </source>
</evidence>
<dbReference type="GO" id="GO:0030145">
    <property type="term" value="F:manganese ion binding"/>
    <property type="evidence" value="ECO:0007669"/>
    <property type="project" value="TreeGrafter"/>
</dbReference>